<feature type="non-terminal residue" evidence="2">
    <location>
        <position position="1"/>
    </location>
</feature>
<reference evidence="2" key="1">
    <citation type="submission" date="2023-10" db="EMBL/GenBank/DDBJ databases">
        <title>Genome assembly of Pristionchus species.</title>
        <authorList>
            <person name="Yoshida K."/>
            <person name="Sommer R.J."/>
        </authorList>
    </citation>
    <scope>NUCLEOTIDE SEQUENCE</scope>
    <source>
        <strain evidence="2">RS5133</strain>
    </source>
</reference>
<organism evidence="2 3">
    <name type="scientific">Pristionchus fissidentatus</name>
    <dbReference type="NCBI Taxonomy" id="1538716"/>
    <lineage>
        <taxon>Eukaryota</taxon>
        <taxon>Metazoa</taxon>
        <taxon>Ecdysozoa</taxon>
        <taxon>Nematoda</taxon>
        <taxon>Chromadorea</taxon>
        <taxon>Rhabditida</taxon>
        <taxon>Rhabditina</taxon>
        <taxon>Diplogasteromorpha</taxon>
        <taxon>Diplogasteroidea</taxon>
        <taxon>Neodiplogasteridae</taxon>
        <taxon>Pristionchus</taxon>
    </lineage>
</organism>
<protein>
    <submittedName>
        <fullName evidence="2">Uncharacterized protein</fullName>
    </submittedName>
</protein>
<comment type="caution">
    <text evidence="2">The sequence shown here is derived from an EMBL/GenBank/DDBJ whole genome shotgun (WGS) entry which is preliminary data.</text>
</comment>
<gene>
    <name evidence="2" type="ORF">PFISCL1PPCAC_25447</name>
</gene>
<name>A0AAV5WU59_9BILA</name>
<dbReference type="EMBL" id="BTSY01000006">
    <property type="protein sequence ID" value="GMT34150.1"/>
    <property type="molecule type" value="Genomic_DNA"/>
</dbReference>
<evidence type="ECO:0000256" key="1">
    <source>
        <dbReference type="SAM" id="MobiDB-lite"/>
    </source>
</evidence>
<dbReference type="AlphaFoldDB" id="A0AAV5WU59"/>
<feature type="region of interest" description="Disordered" evidence="1">
    <location>
        <begin position="1"/>
        <end position="63"/>
    </location>
</feature>
<sequence length="82" mass="8750">FTECTETNINGGHSIAISESMAARTPPSTPCRPDLNGNGRENGHGKGMCSEKSPLIKSEKNGTAIRTPISQYKLDDGESIMI</sequence>
<feature type="compositionally biased region" description="Polar residues" evidence="1">
    <location>
        <begin position="1"/>
        <end position="11"/>
    </location>
</feature>
<accession>A0AAV5WU59</accession>
<evidence type="ECO:0000313" key="3">
    <source>
        <dbReference type="Proteomes" id="UP001432322"/>
    </source>
</evidence>
<evidence type="ECO:0000313" key="2">
    <source>
        <dbReference type="EMBL" id="GMT34150.1"/>
    </source>
</evidence>
<keyword evidence="3" id="KW-1185">Reference proteome</keyword>
<dbReference type="Proteomes" id="UP001432322">
    <property type="component" value="Unassembled WGS sequence"/>
</dbReference>
<proteinExistence type="predicted"/>